<evidence type="ECO:0000313" key="1">
    <source>
        <dbReference type="EMBL" id="MFD0927230.1"/>
    </source>
</evidence>
<dbReference type="RefSeq" id="WP_253648883.1">
    <property type="nucleotide sequence ID" value="NZ_BAAAMO010000006.1"/>
</dbReference>
<gene>
    <name evidence="1" type="ORF">ACFQ04_15940</name>
</gene>
<dbReference type="InterPro" id="IPR005651">
    <property type="entry name" value="Trm112-like"/>
</dbReference>
<keyword evidence="2" id="KW-1185">Reference proteome</keyword>
<comment type="caution">
    <text evidence="1">The sequence shown here is derived from an EMBL/GenBank/DDBJ whole genome shotgun (WGS) entry which is preliminary data.</text>
</comment>
<proteinExistence type="predicted"/>
<reference evidence="2" key="1">
    <citation type="journal article" date="2019" name="Int. J. Syst. Evol. Microbiol.">
        <title>The Global Catalogue of Microorganisms (GCM) 10K type strain sequencing project: providing services to taxonomists for standard genome sequencing and annotation.</title>
        <authorList>
            <consortium name="The Broad Institute Genomics Platform"/>
            <consortium name="The Broad Institute Genome Sequencing Center for Infectious Disease"/>
            <person name="Wu L."/>
            <person name="Ma J."/>
        </authorList>
    </citation>
    <scope>NUCLEOTIDE SEQUENCE [LARGE SCALE GENOMIC DNA]</scope>
    <source>
        <strain evidence="2">CCUG 50873</strain>
    </source>
</reference>
<dbReference type="EMBL" id="JBHTIL010000002">
    <property type="protein sequence ID" value="MFD0927230.1"/>
    <property type="molecule type" value="Genomic_DNA"/>
</dbReference>
<dbReference type="Gene3D" id="2.20.25.10">
    <property type="match status" value="1"/>
</dbReference>
<evidence type="ECO:0000313" key="2">
    <source>
        <dbReference type="Proteomes" id="UP001597068"/>
    </source>
</evidence>
<accession>A0ABW3GE44</accession>
<organism evidence="1 2">
    <name type="scientific">Williamsia deligens</name>
    <dbReference type="NCBI Taxonomy" id="321325"/>
    <lineage>
        <taxon>Bacteria</taxon>
        <taxon>Bacillati</taxon>
        <taxon>Actinomycetota</taxon>
        <taxon>Actinomycetes</taxon>
        <taxon>Mycobacteriales</taxon>
        <taxon>Nocardiaceae</taxon>
        <taxon>Williamsia</taxon>
    </lineage>
</organism>
<name>A0ABW3GE44_9NOCA</name>
<sequence>MPLDAFLTDRLVCPRDHGPLLYLGTDSGPDEVLYNPRLRTVYRVEDGIPVLLLDEARAVDDDEHAALIARSHR</sequence>
<dbReference type="SUPFAM" id="SSF158997">
    <property type="entry name" value="Trm112p-like"/>
    <property type="match status" value="1"/>
</dbReference>
<protein>
    <submittedName>
        <fullName evidence="1">Trm112 family protein</fullName>
    </submittedName>
</protein>
<dbReference type="Proteomes" id="UP001597068">
    <property type="component" value="Unassembled WGS sequence"/>
</dbReference>
<dbReference type="Pfam" id="PF03966">
    <property type="entry name" value="Trm112p"/>
    <property type="match status" value="1"/>
</dbReference>